<evidence type="ECO:0000313" key="2">
    <source>
        <dbReference type="Proteomes" id="UP001152592"/>
    </source>
</evidence>
<evidence type="ECO:0000313" key="1">
    <source>
        <dbReference type="EMBL" id="CAG8381844.1"/>
    </source>
</evidence>
<organism evidence="1 2">
    <name type="scientific">Penicillium salamii</name>
    <dbReference type="NCBI Taxonomy" id="1612424"/>
    <lineage>
        <taxon>Eukaryota</taxon>
        <taxon>Fungi</taxon>
        <taxon>Dikarya</taxon>
        <taxon>Ascomycota</taxon>
        <taxon>Pezizomycotina</taxon>
        <taxon>Eurotiomycetes</taxon>
        <taxon>Eurotiomycetidae</taxon>
        <taxon>Eurotiales</taxon>
        <taxon>Aspergillaceae</taxon>
        <taxon>Penicillium</taxon>
    </lineage>
</organism>
<dbReference type="Proteomes" id="UP001152592">
    <property type="component" value="Unassembled WGS sequence"/>
</dbReference>
<dbReference type="EMBL" id="CAJVPD010000237">
    <property type="protein sequence ID" value="CAG8381844.1"/>
    <property type="molecule type" value="Genomic_DNA"/>
</dbReference>
<accession>A0A9W4NI73</accession>
<dbReference type="AlphaFoldDB" id="A0A9W4NI73"/>
<gene>
    <name evidence="1" type="ORF">PSALAMII_LOCUS5786</name>
</gene>
<dbReference type="OrthoDB" id="6499973at2759"/>
<proteinExistence type="predicted"/>
<name>A0A9W4NI73_9EURO</name>
<comment type="caution">
    <text evidence="1">The sequence shown here is derived from an EMBL/GenBank/DDBJ whole genome shotgun (WGS) entry which is preliminary data.</text>
</comment>
<reference evidence="1" key="1">
    <citation type="submission" date="2021-07" db="EMBL/GenBank/DDBJ databases">
        <authorList>
            <person name="Branca A.L. A."/>
        </authorList>
    </citation>
    <scope>NUCLEOTIDE SEQUENCE</scope>
</reference>
<sequence length="134" mass="14820">MWDVATGQCKHSMQVNMIIRDLSYRLGLLMTDVGVFDLSFASNKNRKTSQMLVTAAPSTITDELAGEMEKEAVSNNSHFGFNFDSTWITFKGQYLLSLPSEYRPSAHAIFQDTVAIGCASGQVIIIEFDADLCP</sequence>
<protein>
    <submittedName>
        <fullName evidence="1">Uncharacterized protein</fullName>
    </submittedName>
</protein>